<protein>
    <submittedName>
        <fullName evidence="1">Dehydrogenase</fullName>
    </submittedName>
</protein>
<dbReference type="EMBL" id="CP022684">
    <property type="protein sequence ID" value="AUM12565.1"/>
    <property type="molecule type" value="Genomic_DNA"/>
</dbReference>
<dbReference type="OrthoDB" id="9780944at2"/>
<evidence type="ECO:0000313" key="2">
    <source>
        <dbReference type="Proteomes" id="UP000235116"/>
    </source>
</evidence>
<dbReference type="Proteomes" id="UP000235116">
    <property type="component" value="Chromosome"/>
</dbReference>
<organism evidence="1 2">
    <name type="scientific">Ketobacter alkanivorans</name>
    <dbReference type="NCBI Taxonomy" id="1917421"/>
    <lineage>
        <taxon>Bacteria</taxon>
        <taxon>Pseudomonadati</taxon>
        <taxon>Pseudomonadota</taxon>
        <taxon>Gammaproteobacteria</taxon>
        <taxon>Pseudomonadales</taxon>
        <taxon>Ketobacteraceae</taxon>
        <taxon>Ketobacter</taxon>
    </lineage>
</organism>
<accession>A0A2K9LM51</accession>
<dbReference type="Gene3D" id="3.40.50.720">
    <property type="entry name" value="NAD(P)-binding Rossmann-like Domain"/>
    <property type="match status" value="1"/>
</dbReference>
<gene>
    <name evidence="1" type="ORF">Kalk_09105</name>
</gene>
<name>A0A2K9LM51_9GAMM</name>
<dbReference type="SUPFAM" id="SSF51735">
    <property type="entry name" value="NAD(P)-binding Rossmann-fold domains"/>
    <property type="match status" value="1"/>
</dbReference>
<proteinExistence type="predicted"/>
<reference evidence="2" key="1">
    <citation type="submission" date="2017-08" db="EMBL/GenBank/DDBJ databases">
        <title>Direct submision.</title>
        <authorList>
            <person name="Kim S.-J."/>
            <person name="Rhee S.-K."/>
        </authorList>
    </citation>
    <scope>NUCLEOTIDE SEQUENCE [LARGE SCALE GENOMIC DNA]</scope>
    <source>
        <strain evidence="2">GI5</strain>
    </source>
</reference>
<evidence type="ECO:0000313" key="1">
    <source>
        <dbReference type="EMBL" id="AUM12565.1"/>
    </source>
</evidence>
<dbReference type="RefSeq" id="WP_101893933.1">
    <property type="nucleotide sequence ID" value="NZ_CP022684.1"/>
</dbReference>
<dbReference type="AlphaFoldDB" id="A0A2K9LM51"/>
<sequence>MKTIISISLECSEQDYEFTAEFLGQEFHIKRIGVDKDTKQAELLIKQWQYKADAIALEGLRDHQRVGTFELQQKLINRLEGLSQDIPITSGTRLREILQEWSVRHTQNSLKGFFNNSNVLIFSGMNHYRTARVLTEFTENLRFGDPVLQLGVPKFLSSFEALELFAKGSHQILRWTPPHVLSPSVAPIKEWNHYIMRKAMHKADVVVAFYEELERYGLEELAGKTVITAAVSEQRLHHLQEKGVNMVLDYSPQPFKDQTISIVVMEAMIMAAVGKQRERVTDDDLLEIITDLELEPRTLYPNGFKRTSRFAFVIHPLSQQYFRNAKPLDLVSKVSPPVVMNTLERIIAYAPPFIYSRVTGIASPTGAEAEGWLISVGGTPKEIMAHSPEFTYRRLLAAADMAKKLGAQIMGLGAFTKVVGDAGITVAKRAPLPITTGNSYSASGALWAAHDAVHKLGLVQIGSSGKMAGKAMIVGATGAIGSVCARLLAKAADEIYLVAPEPAKLLALKEDIQQESPGANVHVTAKADKHLGDMDMIVTATSGAGKKILDIMQVKPGCVITDVARPLDIPPEDVAKRPDVLVIESGEIRLPGDVHMKDIGLPKNVVYACLAETIVLALEGRYENFTLGRNIEWEKVREIYKLGIKHGMQLASISGVNGVYSDEDLQKIRSLALQKRPELKAQLTASSDQ</sequence>
<dbReference type="KEGG" id="kak:Kalk_09105"/>
<keyword evidence="2" id="KW-1185">Reference proteome</keyword>
<dbReference type="InterPro" id="IPR036291">
    <property type="entry name" value="NAD(P)-bd_dom_sf"/>
</dbReference>